<dbReference type="Proteomes" id="UP000015103">
    <property type="component" value="Unassembled WGS sequence"/>
</dbReference>
<keyword evidence="2" id="KW-1185">Reference proteome</keyword>
<dbReference type="VEuPathDB" id="VectorBase:RPRC002057"/>
<dbReference type="AlphaFoldDB" id="T1HDE0"/>
<evidence type="ECO:0008006" key="3">
    <source>
        <dbReference type="Google" id="ProtNLM"/>
    </source>
</evidence>
<dbReference type="SUPFAM" id="SSF56219">
    <property type="entry name" value="DNase I-like"/>
    <property type="match status" value="1"/>
</dbReference>
<accession>T1HDE0</accession>
<organism evidence="1 2">
    <name type="scientific">Rhodnius prolixus</name>
    <name type="common">Triatomid bug</name>
    <dbReference type="NCBI Taxonomy" id="13249"/>
    <lineage>
        <taxon>Eukaryota</taxon>
        <taxon>Metazoa</taxon>
        <taxon>Ecdysozoa</taxon>
        <taxon>Arthropoda</taxon>
        <taxon>Hexapoda</taxon>
        <taxon>Insecta</taxon>
        <taxon>Pterygota</taxon>
        <taxon>Neoptera</taxon>
        <taxon>Paraneoptera</taxon>
        <taxon>Hemiptera</taxon>
        <taxon>Heteroptera</taxon>
        <taxon>Panheteroptera</taxon>
        <taxon>Cimicomorpha</taxon>
        <taxon>Reduviidae</taxon>
        <taxon>Triatominae</taxon>
        <taxon>Rhodnius</taxon>
    </lineage>
</organism>
<dbReference type="InParanoid" id="T1HDE0"/>
<dbReference type="Gene3D" id="3.60.10.10">
    <property type="entry name" value="Endonuclease/exonuclease/phosphatase"/>
    <property type="match status" value="1"/>
</dbReference>
<reference evidence="1" key="1">
    <citation type="submission" date="2015-05" db="UniProtKB">
        <authorList>
            <consortium name="EnsemblMetazoa"/>
        </authorList>
    </citation>
    <scope>IDENTIFICATION</scope>
</reference>
<dbReference type="EMBL" id="ACPB03044543">
    <property type="status" value="NOT_ANNOTATED_CDS"/>
    <property type="molecule type" value="Genomic_DNA"/>
</dbReference>
<evidence type="ECO:0000313" key="1">
    <source>
        <dbReference type="EnsemblMetazoa" id="RPRC002057-PA"/>
    </source>
</evidence>
<dbReference type="InterPro" id="IPR036691">
    <property type="entry name" value="Endo/exonu/phosph_ase_sf"/>
</dbReference>
<dbReference type="HOGENOM" id="CLU_157498_1_0_1"/>
<evidence type="ECO:0000313" key="2">
    <source>
        <dbReference type="Proteomes" id="UP000015103"/>
    </source>
</evidence>
<sequence length="112" mass="12358">MLETFGILWAEIQDKFSGVNIFVGGDLNCRIGSANNGDEFLFEGTTLETYRFSRDAVINSRGEKLLEFLELNGLYVINGRSVSDSEGDFTYVGTRGRSVADLLLVNFCGLNS</sequence>
<dbReference type="EnsemblMetazoa" id="RPRC002057-RA">
    <property type="protein sequence ID" value="RPRC002057-PA"/>
    <property type="gene ID" value="RPRC002057"/>
</dbReference>
<proteinExistence type="predicted"/>
<name>T1HDE0_RHOPR</name>
<protein>
    <recommendedName>
        <fullName evidence="3">Endonuclease/exonuclease/phosphatase domain-containing protein</fullName>
    </recommendedName>
</protein>